<dbReference type="EMBL" id="SPQZ01000009">
    <property type="protein sequence ID" value="TFV94814.1"/>
    <property type="molecule type" value="Genomic_DNA"/>
</dbReference>
<evidence type="ECO:0008006" key="4">
    <source>
        <dbReference type="Google" id="ProtNLM"/>
    </source>
</evidence>
<keyword evidence="1" id="KW-0732">Signal</keyword>
<proteinExistence type="predicted"/>
<protein>
    <recommendedName>
        <fullName evidence="4">Secreted protein</fullName>
    </recommendedName>
</protein>
<sequence>MPFRTRLAVPAIAVALLLTPALAGCGVVESAVDQATGGQVSVGGKLPKGWPEEVPIVDGKILVGAGGQGDGGSGWIVTVDAAAADPIAEATTQLENAGFSVDSDAEASTDDGGFVAMKNENYSVLVAGTKDGLLYTVTPLPAG</sequence>
<name>A0A4Y9QQ90_9MICO</name>
<keyword evidence="3" id="KW-1185">Reference proteome</keyword>
<reference evidence="2 3" key="1">
    <citation type="journal article" date="2018" name="J. Microbiol.">
        <title>Leifsonia flava sp. nov., a novel actinobacterium isolated from the rhizosphere of Aquilegia viridiflora.</title>
        <authorList>
            <person name="Cai Y."/>
            <person name="Tao W.Z."/>
            <person name="Ma Y.J."/>
            <person name="Cheng J."/>
            <person name="Zhang M.Y."/>
            <person name="Zhang Y.X."/>
        </authorList>
    </citation>
    <scope>NUCLEOTIDE SEQUENCE [LARGE SCALE GENOMIC DNA]</scope>
    <source>
        <strain evidence="2 3">SYP-B2174</strain>
    </source>
</reference>
<dbReference type="PROSITE" id="PS51257">
    <property type="entry name" value="PROKAR_LIPOPROTEIN"/>
    <property type="match status" value="1"/>
</dbReference>
<evidence type="ECO:0000313" key="2">
    <source>
        <dbReference type="EMBL" id="TFV94814.1"/>
    </source>
</evidence>
<evidence type="ECO:0000256" key="1">
    <source>
        <dbReference type="SAM" id="SignalP"/>
    </source>
</evidence>
<accession>A0A4Y9QQ90</accession>
<evidence type="ECO:0000313" key="3">
    <source>
        <dbReference type="Proteomes" id="UP000298127"/>
    </source>
</evidence>
<comment type="caution">
    <text evidence="2">The sequence shown here is derived from an EMBL/GenBank/DDBJ whole genome shotgun (WGS) entry which is preliminary data.</text>
</comment>
<feature type="signal peptide" evidence="1">
    <location>
        <begin position="1"/>
        <end position="23"/>
    </location>
</feature>
<organism evidence="2 3">
    <name type="scientific">Orlajensenia leifsoniae</name>
    <dbReference type="NCBI Taxonomy" id="2561933"/>
    <lineage>
        <taxon>Bacteria</taxon>
        <taxon>Bacillati</taxon>
        <taxon>Actinomycetota</taxon>
        <taxon>Actinomycetes</taxon>
        <taxon>Micrococcales</taxon>
        <taxon>Microbacteriaceae</taxon>
        <taxon>Orlajensenia</taxon>
    </lineage>
</organism>
<dbReference type="Proteomes" id="UP000298127">
    <property type="component" value="Unassembled WGS sequence"/>
</dbReference>
<feature type="chain" id="PRO_5021298915" description="Secreted protein" evidence="1">
    <location>
        <begin position="24"/>
        <end position="143"/>
    </location>
</feature>
<dbReference type="AlphaFoldDB" id="A0A4Y9QQ90"/>
<gene>
    <name evidence="2" type="ORF">E4M00_16730</name>
</gene>